<dbReference type="Pfam" id="PF00646">
    <property type="entry name" value="F-box"/>
    <property type="match status" value="1"/>
</dbReference>
<gene>
    <name evidence="3" type="ORF">P167DRAFT_23776</name>
</gene>
<dbReference type="Proteomes" id="UP000277580">
    <property type="component" value="Unassembled WGS sequence"/>
</dbReference>
<dbReference type="CDD" id="cd09917">
    <property type="entry name" value="F-box_SF"/>
    <property type="match status" value="1"/>
</dbReference>
<feature type="compositionally biased region" description="Acidic residues" evidence="1">
    <location>
        <begin position="496"/>
        <end position="513"/>
    </location>
</feature>
<feature type="compositionally biased region" description="Polar residues" evidence="1">
    <location>
        <begin position="359"/>
        <end position="374"/>
    </location>
</feature>
<dbReference type="InterPro" id="IPR001810">
    <property type="entry name" value="F-box_dom"/>
</dbReference>
<feature type="compositionally biased region" description="Polar residues" evidence="1">
    <location>
        <begin position="477"/>
        <end position="486"/>
    </location>
</feature>
<organism evidence="3 4">
    <name type="scientific">Morchella conica CCBAS932</name>
    <dbReference type="NCBI Taxonomy" id="1392247"/>
    <lineage>
        <taxon>Eukaryota</taxon>
        <taxon>Fungi</taxon>
        <taxon>Dikarya</taxon>
        <taxon>Ascomycota</taxon>
        <taxon>Pezizomycotina</taxon>
        <taxon>Pezizomycetes</taxon>
        <taxon>Pezizales</taxon>
        <taxon>Morchellaceae</taxon>
        <taxon>Morchella</taxon>
    </lineage>
</organism>
<dbReference type="SUPFAM" id="SSF81383">
    <property type="entry name" value="F-box domain"/>
    <property type="match status" value="1"/>
</dbReference>
<feature type="compositionally biased region" description="Low complexity" evidence="1">
    <location>
        <begin position="463"/>
        <end position="472"/>
    </location>
</feature>
<feature type="region of interest" description="Disordered" evidence="1">
    <location>
        <begin position="440"/>
        <end position="520"/>
    </location>
</feature>
<feature type="region of interest" description="Disordered" evidence="1">
    <location>
        <begin position="356"/>
        <end position="394"/>
    </location>
</feature>
<sequence>MTTISTESNIDRAKKAIRSKFQHIIESRQQKKTMAMGKSKPSNRQDSPQRKVFETLFNGRARRTLCFVHSKQEKVAGVQDEAVKGPTLGNRFFSLPVELQLSIVNMLFFFDLLHLRQTSKKFRNLTIQHESHIVRHHINMWVPKHIIELYPPPVNNTPTLSYLTDLAYKQRVSTQLALVLANQIVKEMMGGRHQRAMTKEANDYVISQLRIGTSPLIFALFHFLETYRERKLEHLLEGDLNAAERPSTILSPLSHEKNMALQSEILKIYPDDRLLQVHQMYHLLLHMLIRRLSPSRMPFGLRTISRWSSQRPTNEAFAKVLVLGGIREVWELYRIKGYSNRRKALEKYLKKLDSDKMQHSTPINDHTESSSATGASKPAPRSLPGRGPSLDIPSKVARLDVDELMDVWTPAAEERLLSREIVTSLDEVGCCGHFVAQLLGSNAETDNEEDGEDSEDEDDSGDDAPGPGAADGIHYTGGSTSVQDNNWDGGDLHEEQEQDDDDDDDGSFADDEGAGGSNSV</sequence>
<evidence type="ECO:0000256" key="1">
    <source>
        <dbReference type="SAM" id="MobiDB-lite"/>
    </source>
</evidence>
<evidence type="ECO:0000259" key="2">
    <source>
        <dbReference type="PROSITE" id="PS50181"/>
    </source>
</evidence>
<dbReference type="EMBL" id="ML119114">
    <property type="protein sequence ID" value="RPB15316.1"/>
    <property type="molecule type" value="Genomic_DNA"/>
</dbReference>
<dbReference type="PROSITE" id="PS50181">
    <property type="entry name" value="FBOX"/>
    <property type="match status" value="1"/>
</dbReference>
<evidence type="ECO:0000313" key="3">
    <source>
        <dbReference type="EMBL" id="RPB15316.1"/>
    </source>
</evidence>
<dbReference type="OrthoDB" id="5396937at2759"/>
<dbReference type="AlphaFoldDB" id="A0A3N4KXQ5"/>
<feature type="compositionally biased region" description="Acidic residues" evidence="1">
    <location>
        <begin position="445"/>
        <end position="462"/>
    </location>
</feature>
<dbReference type="InterPro" id="IPR036047">
    <property type="entry name" value="F-box-like_dom_sf"/>
</dbReference>
<dbReference type="STRING" id="1392247.A0A3N4KXQ5"/>
<dbReference type="InParanoid" id="A0A3N4KXQ5"/>
<proteinExistence type="predicted"/>
<feature type="region of interest" description="Disordered" evidence="1">
    <location>
        <begin position="28"/>
        <end position="49"/>
    </location>
</feature>
<keyword evidence="4" id="KW-1185">Reference proteome</keyword>
<protein>
    <recommendedName>
        <fullName evidence="2">F-box domain-containing protein</fullName>
    </recommendedName>
</protein>
<evidence type="ECO:0000313" key="4">
    <source>
        <dbReference type="Proteomes" id="UP000277580"/>
    </source>
</evidence>
<feature type="domain" description="F-box" evidence="2">
    <location>
        <begin position="89"/>
        <end position="136"/>
    </location>
</feature>
<name>A0A3N4KXQ5_9PEZI</name>
<accession>A0A3N4KXQ5</accession>
<reference evidence="3 4" key="1">
    <citation type="journal article" date="2018" name="Nat. Ecol. Evol.">
        <title>Pezizomycetes genomes reveal the molecular basis of ectomycorrhizal truffle lifestyle.</title>
        <authorList>
            <person name="Murat C."/>
            <person name="Payen T."/>
            <person name="Noel B."/>
            <person name="Kuo A."/>
            <person name="Morin E."/>
            <person name="Chen J."/>
            <person name="Kohler A."/>
            <person name="Krizsan K."/>
            <person name="Balestrini R."/>
            <person name="Da Silva C."/>
            <person name="Montanini B."/>
            <person name="Hainaut M."/>
            <person name="Levati E."/>
            <person name="Barry K.W."/>
            <person name="Belfiori B."/>
            <person name="Cichocki N."/>
            <person name="Clum A."/>
            <person name="Dockter R.B."/>
            <person name="Fauchery L."/>
            <person name="Guy J."/>
            <person name="Iotti M."/>
            <person name="Le Tacon F."/>
            <person name="Lindquist E.A."/>
            <person name="Lipzen A."/>
            <person name="Malagnac F."/>
            <person name="Mello A."/>
            <person name="Molinier V."/>
            <person name="Miyauchi S."/>
            <person name="Poulain J."/>
            <person name="Riccioni C."/>
            <person name="Rubini A."/>
            <person name="Sitrit Y."/>
            <person name="Splivallo R."/>
            <person name="Traeger S."/>
            <person name="Wang M."/>
            <person name="Zifcakova L."/>
            <person name="Wipf D."/>
            <person name="Zambonelli A."/>
            <person name="Paolocci F."/>
            <person name="Nowrousian M."/>
            <person name="Ottonello S."/>
            <person name="Baldrian P."/>
            <person name="Spatafora J.W."/>
            <person name="Henrissat B."/>
            <person name="Nagy L.G."/>
            <person name="Aury J.M."/>
            <person name="Wincker P."/>
            <person name="Grigoriev I.V."/>
            <person name="Bonfante P."/>
            <person name="Martin F.M."/>
        </authorList>
    </citation>
    <scope>NUCLEOTIDE SEQUENCE [LARGE SCALE GENOMIC DNA]</scope>
    <source>
        <strain evidence="3 4">CCBAS932</strain>
    </source>
</reference>